<dbReference type="AlphaFoldDB" id="A0A1M6T8C7"/>
<proteinExistence type="predicted"/>
<dbReference type="EMBL" id="FRAC01000013">
    <property type="protein sequence ID" value="SHK53213.1"/>
    <property type="molecule type" value="Genomic_DNA"/>
</dbReference>
<protein>
    <submittedName>
        <fullName evidence="2">Protein N-acetyltransferase, RimJ/RimL family</fullName>
    </submittedName>
</protein>
<keyword evidence="3" id="KW-1185">Reference proteome</keyword>
<gene>
    <name evidence="2" type="ORF">SAMN02745136_02691</name>
</gene>
<dbReference type="Pfam" id="PF00583">
    <property type="entry name" value="Acetyltransf_1"/>
    <property type="match status" value="1"/>
</dbReference>
<reference evidence="2 3" key="1">
    <citation type="submission" date="2016-11" db="EMBL/GenBank/DDBJ databases">
        <authorList>
            <person name="Jaros S."/>
            <person name="Januszkiewicz K."/>
            <person name="Wedrychowicz H."/>
        </authorList>
    </citation>
    <scope>NUCLEOTIDE SEQUENCE [LARGE SCALE GENOMIC DNA]</scope>
    <source>
        <strain evidence="2 3">DSM 15929</strain>
    </source>
</reference>
<dbReference type="CDD" id="cd04301">
    <property type="entry name" value="NAT_SF"/>
    <property type="match status" value="1"/>
</dbReference>
<sequence>MRLPDRWRTERLIIRSSVLEDSRELNRICASWKDKIYVEGEGFSDDFIENCIMNGDLPPIENADISNFYMMTIQDANGQIIGFFNLYHGYPNKDTLWIGIFVIDSEFQGKAFGQEVIKAICDECKKLECKSIGLGVYLKNWKGLRFWNNNGFNIITGVYGDKEYSESNFSLMGLRKEIC</sequence>
<dbReference type="PROSITE" id="PS51186">
    <property type="entry name" value="GNAT"/>
    <property type="match status" value="1"/>
</dbReference>
<dbReference type="InterPro" id="IPR016181">
    <property type="entry name" value="Acyl_CoA_acyltransferase"/>
</dbReference>
<keyword evidence="2" id="KW-0808">Transferase</keyword>
<evidence type="ECO:0000313" key="3">
    <source>
        <dbReference type="Proteomes" id="UP000184386"/>
    </source>
</evidence>
<dbReference type="Gene3D" id="3.40.630.30">
    <property type="match status" value="1"/>
</dbReference>
<organism evidence="2 3">
    <name type="scientific">Anaerocolumna jejuensis DSM 15929</name>
    <dbReference type="NCBI Taxonomy" id="1121322"/>
    <lineage>
        <taxon>Bacteria</taxon>
        <taxon>Bacillati</taxon>
        <taxon>Bacillota</taxon>
        <taxon>Clostridia</taxon>
        <taxon>Lachnospirales</taxon>
        <taxon>Lachnospiraceae</taxon>
        <taxon>Anaerocolumna</taxon>
    </lineage>
</organism>
<dbReference type="GO" id="GO:0016747">
    <property type="term" value="F:acyltransferase activity, transferring groups other than amino-acyl groups"/>
    <property type="evidence" value="ECO:0007669"/>
    <property type="project" value="InterPro"/>
</dbReference>
<dbReference type="STRING" id="1121322.SAMN02745136_02691"/>
<dbReference type="InterPro" id="IPR000182">
    <property type="entry name" value="GNAT_dom"/>
</dbReference>
<accession>A0A1M6T8C7</accession>
<name>A0A1M6T8C7_9FIRM</name>
<feature type="domain" description="N-acetyltransferase" evidence="1">
    <location>
        <begin position="12"/>
        <end position="177"/>
    </location>
</feature>
<evidence type="ECO:0000259" key="1">
    <source>
        <dbReference type="PROSITE" id="PS51186"/>
    </source>
</evidence>
<evidence type="ECO:0000313" key="2">
    <source>
        <dbReference type="EMBL" id="SHK53213.1"/>
    </source>
</evidence>
<dbReference type="Proteomes" id="UP000184386">
    <property type="component" value="Unassembled WGS sequence"/>
</dbReference>
<dbReference type="SUPFAM" id="SSF55729">
    <property type="entry name" value="Acyl-CoA N-acyltransferases (Nat)"/>
    <property type="match status" value="1"/>
</dbReference>